<organism evidence="7 8">
    <name type="scientific">Roseibacillus persicicus</name>
    <dbReference type="NCBI Taxonomy" id="454148"/>
    <lineage>
        <taxon>Bacteria</taxon>
        <taxon>Pseudomonadati</taxon>
        <taxon>Verrucomicrobiota</taxon>
        <taxon>Verrucomicrobiia</taxon>
        <taxon>Verrucomicrobiales</taxon>
        <taxon>Verrucomicrobiaceae</taxon>
        <taxon>Roseibacillus</taxon>
    </lineage>
</organism>
<reference evidence="7" key="1">
    <citation type="journal article" date="2014" name="Int. J. Syst. Evol. Microbiol.">
        <title>Complete genome sequence of Corynebacterium casei LMG S-19264T (=DSM 44701T), isolated from a smear-ripened cheese.</title>
        <authorList>
            <consortium name="US DOE Joint Genome Institute (JGI-PGF)"/>
            <person name="Walter F."/>
            <person name="Albersmeier A."/>
            <person name="Kalinowski J."/>
            <person name="Ruckert C."/>
        </authorList>
    </citation>
    <scope>NUCLEOTIDE SEQUENCE</scope>
    <source>
        <strain evidence="7">KCTC 12988</strain>
    </source>
</reference>
<keyword evidence="7" id="KW-0808">Transferase</keyword>
<dbReference type="CDD" id="cd13963">
    <property type="entry name" value="PT_UbiA_2"/>
    <property type="match status" value="1"/>
</dbReference>
<feature type="transmembrane region" description="Helical" evidence="6">
    <location>
        <begin position="118"/>
        <end position="136"/>
    </location>
</feature>
<evidence type="ECO:0000256" key="6">
    <source>
        <dbReference type="SAM" id="Phobius"/>
    </source>
</evidence>
<evidence type="ECO:0000256" key="4">
    <source>
        <dbReference type="ARBA" id="ARBA00022989"/>
    </source>
</evidence>
<feature type="transmembrane region" description="Helical" evidence="6">
    <location>
        <begin position="244"/>
        <end position="263"/>
    </location>
</feature>
<accession>A0A918TVV9</accession>
<feature type="transmembrane region" description="Helical" evidence="6">
    <location>
        <begin position="44"/>
        <end position="65"/>
    </location>
</feature>
<keyword evidence="7" id="KW-0328">Glycosyltransferase</keyword>
<name>A0A918TVV9_9BACT</name>
<feature type="transmembrane region" description="Helical" evidence="6">
    <location>
        <begin position="275"/>
        <end position="297"/>
    </location>
</feature>
<dbReference type="Pfam" id="PF01040">
    <property type="entry name" value="UbiA"/>
    <property type="match status" value="1"/>
</dbReference>
<gene>
    <name evidence="7" type="primary">xapE</name>
    <name evidence="7" type="ORF">GCM10007100_36070</name>
</gene>
<keyword evidence="3 6" id="KW-0812">Transmembrane</keyword>
<keyword evidence="4 6" id="KW-1133">Transmembrane helix</keyword>
<evidence type="ECO:0000256" key="3">
    <source>
        <dbReference type="ARBA" id="ARBA00022692"/>
    </source>
</evidence>
<feature type="transmembrane region" description="Helical" evidence="6">
    <location>
        <begin position="20"/>
        <end position="38"/>
    </location>
</feature>
<dbReference type="InterPro" id="IPR044878">
    <property type="entry name" value="UbiA_sf"/>
</dbReference>
<dbReference type="Gene3D" id="1.10.357.140">
    <property type="entry name" value="UbiA prenyltransferase"/>
    <property type="match status" value="1"/>
</dbReference>
<comment type="caution">
    <text evidence="7">The sequence shown here is derived from an EMBL/GenBank/DDBJ whole genome shotgun (WGS) entry which is preliminary data.</text>
</comment>
<evidence type="ECO:0000313" key="7">
    <source>
        <dbReference type="EMBL" id="GHC65031.1"/>
    </source>
</evidence>
<comment type="subcellular location">
    <subcellularLocation>
        <location evidence="1">Membrane</location>
        <topology evidence="1">Multi-pass membrane protein</topology>
    </subcellularLocation>
</comment>
<feature type="transmembrane region" description="Helical" evidence="6">
    <location>
        <begin position="143"/>
        <end position="163"/>
    </location>
</feature>
<dbReference type="EMBL" id="BMXI01000018">
    <property type="protein sequence ID" value="GHC65031.1"/>
    <property type="molecule type" value="Genomic_DNA"/>
</dbReference>
<keyword evidence="2" id="KW-1003">Cell membrane</keyword>
<evidence type="ECO:0000256" key="5">
    <source>
        <dbReference type="ARBA" id="ARBA00023136"/>
    </source>
</evidence>
<evidence type="ECO:0000313" key="8">
    <source>
        <dbReference type="Proteomes" id="UP000644507"/>
    </source>
</evidence>
<dbReference type="AlphaFoldDB" id="A0A918TVV9"/>
<dbReference type="InterPro" id="IPR000537">
    <property type="entry name" value="UbiA_prenyltransferase"/>
</dbReference>
<feature type="transmembrane region" description="Helical" evidence="6">
    <location>
        <begin position="86"/>
        <end position="112"/>
    </location>
</feature>
<dbReference type="GO" id="GO:0016020">
    <property type="term" value="C:membrane"/>
    <property type="evidence" value="ECO:0007669"/>
    <property type="project" value="UniProtKB-SubCell"/>
</dbReference>
<dbReference type="GO" id="GO:0016757">
    <property type="term" value="F:glycosyltransferase activity"/>
    <property type="evidence" value="ECO:0007669"/>
    <property type="project" value="UniProtKB-KW"/>
</dbReference>
<dbReference type="Proteomes" id="UP000644507">
    <property type="component" value="Unassembled WGS sequence"/>
</dbReference>
<feature type="transmembrane region" description="Helical" evidence="6">
    <location>
        <begin position="214"/>
        <end position="232"/>
    </location>
</feature>
<evidence type="ECO:0000256" key="2">
    <source>
        <dbReference type="ARBA" id="ARBA00022475"/>
    </source>
</evidence>
<keyword evidence="8" id="KW-1185">Reference proteome</keyword>
<proteinExistence type="predicted"/>
<protein>
    <submittedName>
        <fullName evidence="7">Decaprenyl-phosphate phosphoribosyltransferase</fullName>
    </submittedName>
</protein>
<evidence type="ECO:0000256" key="1">
    <source>
        <dbReference type="ARBA" id="ARBA00004141"/>
    </source>
</evidence>
<feature type="transmembrane region" description="Helical" evidence="6">
    <location>
        <begin position="169"/>
        <end position="188"/>
    </location>
</feature>
<sequence length="298" mass="32937">MLEWKKMKLWVEVLRPQHWIKSGFCLAALFFGGLAGSWESWEQILPLLVSFSVLASAGYLLNDVWNREEDRHHPRKKMRPVASGQLPVGQILLVSFALAIGGLALLGFAYGFVGESALPLWHGVGYLMLTIGYSLVFREMPLLDVLVLGIGFVIRVSAGAFALGLSPTGWLLGCTYAIALVLGFGKRLGEWRLLERLQEVPGETRSALRGYTDALLRVLVGGSSFAAGGTYYAYCLSHSEREFLVLTVIPVVVGLMAYLRMAWRSAVVETPERLLFKSPVLLGSVVVWLIMIVLIILR</sequence>
<reference evidence="7" key="2">
    <citation type="submission" date="2020-09" db="EMBL/GenBank/DDBJ databases">
        <authorList>
            <person name="Sun Q."/>
            <person name="Kim S."/>
        </authorList>
    </citation>
    <scope>NUCLEOTIDE SEQUENCE</scope>
    <source>
        <strain evidence="7">KCTC 12988</strain>
    </source>
</reference>
<keyword evidence="5 6" id="KW-0472">Membrane</keyword>
<dbReference type="GO" id="GO:0016765">
    <property type="term" value="F:transferase activity, transferring alkyl or aryl (other than methyl) groups"/>
    <property type="evidence" value="ECO:0007669"/>
    <property type="project" value="InterPro"/>
</dbReference>